<name>A0A0V0QDE5_PSEPJ</name>
<keyword evidence="1" id="KW-0812">Transmembrane</keyword>
<sequence>MSYASTVTCLAFGSSGALQYNQYCYECQYPCDTCNSNGSCASDGCEQIICDNGYQLNSTGDGCEQIICGNGYQLNSTGDGCEQIICGNGYQINSTGDGCEKISCNQGYELDGEYNCIKIECRYGYQVSSYNKCELIKCQQGFQLNDLFQCIEIEKEKKAIEDEQKQQNTDNGIKSTTQAIGTTSSIVASSLIPLSFSGNLSDQELKNIQYQVIIYSSVTILVMHLLLVGFTILEPMINYIKHLIVKTKGIRDKYNRRQPILNSERFLDTLKELNQRIKNQNTKLINFKIYPTKDESQEKEILKINSDVTSFRSYQPSSRNDLPYKIEAPQKIKIQQNFDLLQQESSQNQQNQPNLSKQYVAKVQSQEEYQSMNQDNYLSKVNNNKKVLYKSMSNQKIMALQKMQVQQIINQQQNEKQLRKDYNLYKCKNLYDVGQIDNKKTQKNNFLSSSLINLKLRKDNITQIYDNKSCINNSSFNQNEFYGIDQFNSLHNLVPKLQQQDIENFRQFDMQQPLSGISSNNNSLLDLQNNFIHSPTYLQQRKTNKQTEKYQFTGFKKKFYNFDNETKSAQIKNKKQIKDSNKNLFKSYDFKQDNQLNALNNSLENKNDISQLGMQIQNNLDKQGQNYEEEYNKYVQKRKKNKKNKVQFNIPIIKIQ</sequence>
<evidence type="ECO:0000313" key="3">
    <source>
        <dbReference type="Proteomes" id="UP000054937"/>
    </source>
</evidence>
<dbReference type="OrthoDB" id="10022113at2759"/>
<keyword evidence="3" id="KW-1185">Reference proteome</keyword>
<protein>
    <submittedName>
        <fullName evidence="2">Insulin-like growth factor binding protein, N-terminal</fullName>
    </submittedName>
</protein>
<feature type="transmembrane region" description="Helical" evidence="1">
    <location>
        <begin position="212"/>
        <end position="233"/>
    </location>
</feature>
<dbReference type="AlphaFoldDB" id="A0A0V0QDE5"/>
<reference evidence="2 3" key="1">
    <citation type="journal article" date="2015" name="Sci. Rep.">
        <title>Genome of the facultative scuticociliatosis pathogen Pseudocohnilembus persalinus provides insight into its virulence through horizontal gene transfer.</title>
        <authorList>
            <person name="Xiong J."/>
            <person name="Wang G."/>
            <person name="Cheng J."/>
            <person name="Tian M."/>
            <person name="Pan X."/>
            <person name="Warren A."/>
            <person name="Jiang C."/>
            <person name="Yuan D."/>
            <person name="Miao W."/>
        </authorList>
    </citation>
    <scope>NUCLEOTIDE SEQUENCE [LARGE SCALE GENOMIC DNA]</scope>
    <source>
        <strain evidence="2">36N120E</strain>
    </source>
</reference>
<dbReference type="InterPro" id="IPR009030">
    <property type="entry name" value="Growth_fac_rcpt_cys_sf"/>
</dbReference>
<gene>
    <name evidence="2" type="ORF">PPERSA_10659</name>
</gene>
<keyword evidence="1" id="KW-1133">Transmembrane helix</keyword>
<organism evidence="2 3">
    <name type="scientific">Pseudocohnilembus persalinus</name>
    <name type="common">Ciliate</name>
    <dbReference type="NCBI Taxonomy" id="266149"/>
    <lineage>
        <taxon>Eukaryota</taxon>
        <taxon>Sar</taxon>
        <taxon>Alveolata</taxon>
        <taxon>Ciliophora</taxon>
        <taxon>Intramacronucleata</taxon>
        <taxon>Oligohymenophorea</taxon>
        <taxon>Scuticociliatia</taxon>
        <taxon>Philasterida</taxon>
        <taxon>Pseudocohnilembidae</taxon>
        <taxon>Pseudocohnilembus</taxon>
    </lineage>
</organism>
<dbReference type="SUPFAM" id="SSF57184">
    <property type="entry name" value="Growth factor receptor domain"/>
    <property type="match status" value="1"/>
</dbReference>
<dbReference type="Proteomes" id="UP000054937">
    <property type="component" value="Unassembled WGS sequence"/>
</dbReference>
<dbReference type="EMBL" id="LDAU01000194">
    <property type="protein sequence ID" value="KRX00160.1"/>
    <property type="molecule type" value="Genomic_DNA"/>
</dbReference>
<evidence type="ECO:0000256" key="1">
    <source>
        <dbReference type="SAM" id="Phobius"/>
    </source>
</evidence>
<proteinExistence type="predicted"/>
<accession>A0A0V0QDE5</accession>
<keyword evidence="1" id="KW-0472">Membrane</keyword>
<evidence type="ECO:0000313" key="2">
    <source>
        <dbReference type="EMBL" id="KRX00160.1"/>
    </source>
</evidence>
<dbReference type="InParanoid" id="A0A0V0QDE5"/>
<comment type="caution">
    <text evidence="2">The sequence shown here is derived from an EMBL/GenBank/DDBJ whole genome shotgun (WGS) entry which is preliminary data.</text>
</comment>